<comment type="caution">
    <text evidence="9">The sequence shown here is derived from an EMBL/GenBank/DDBJ whole genome shotgun (WGS) entry which is preliminary data.</text>
</comment>
<evidence type="ECO:0000256" key="4">
    <source>
        <dbReference type="ARBA" id="ARBA00023034"/>
    </source>
</evidence>
<dbReference type="GO" id="GO:0000139">
    <property type="term" value="C:Golgi membrane"/>
    <property type="evidence" value="ECO:0007669"/>
    <property type="project" value="UniProtKB-SubCell"/>
</dbReference>
<keyword evidence="4 6" id="KW-0333">Golgi apparatus</keyword>
<evidence type="ECO:0000256" key="8">
    <source>
        <dbReference type="SAM" id="Phobius"/>
    </source>
</evidence>
<dbReference type="PANTHER" id="PTHR10844">
    <property type="entry name" value="CAVEOLIN"/>
    <property type="match status" value="1"/>
</dbReference>
<evidence type="ECO:0000256" key="6">
    <source>
        <dbReference type="RuleBase" id="RU000680"/>
    </source>
</evidence>
<feature type="transmembrane region" description="Helical" evidence="8">
    <location>
        <begin position="136"/>
        <end position="164"/>
    </location>
</feature>
<comment type="similarity">
    <text evidence="2 6">Belongs to the caveolin family.</text>
</comment>
<reference evidence="9 10" key="1">
    <citation type="submission" date="2024-04" db="EMBL/GenBank/DDBJ databases">
        <authorList>
            <person name="Rising A."/>
            <person name="Reimegard J."/>
            <person name="Sonavane S."/>
            <person name="Akerstrom W."/>
            <person name="Nylinder S."/>
            <person name="Hedman E."/>
            <person name="Kallberg Y."/>
        </authorList>
    </citation>
    <scope>NUCLEOTIDE SEQUENCE [LARGE SCALE GENOMIC DNA]</scope>
</reference>
<feature type="region of interest" description="Disordered" evidence="7">
    <location>
        <begin position="1"/>
        <end position="67"/>
    </location>
</feature>
<keyword evidence="5 6" id="KW-0472">Membrane</keyword>
<feature type="compositionally biased region" description="Polar residues" evidence="7">
    <location>
        <begin position="10"/>
        <end position="19"/>
    </location>
</feature>
<gene>
    <name evidence="9" type="ORF">LARSCL_LOCUS3476</name>
</gene>
<dbReference type="GO" id="GO:0070836">
    <property type="term" value="P:caveola assembly"/>
    <property type="evidence" value="ECO:0007669"/>
    <property type="project" value="InterPro"/>
</dbReference>
<comment type="subcellular location">
    <subcellularLocation>
        <location evidence="1 6">Cell membrane</location>
        <topology evidence="1 6">Peripheral membrane protein</topology>
    </subcellularLocation>
    <subcellularLocation>
        <location evidence="6">Golgi apparatus membrane</location>
        <topology evidence="6">Peripheral membrane protein</topology>
    </subcellularLocation>
    <subcellularLocation>
        <location evidence="6">Membrane</location>
        <location evidence="6">Caveola</location>
        <topology evidence="6">Peripheral membrane protein</topology>
    </subcellularLocation>
</comment>
<keyword evidence="8" id="KW-1133">Transmembrane helix</keyword>
<dbReference type="GO" id="GO:0060090">
    <property type="term" value="F:molecular adaptor activity"/>
    <property type="evidence" value="ECO:0007669"/>
    <property type="project" value="TreeGrafter"/>
</dbReference>
<evidence type="ECO:0000256" key="1">
    <source>
        <dbReference type="ARBA" id="ARBA00004202"/>
    </source>
</evidence>
<evidence type="ECO:0000313" key="9">
    <source>
        <dbReference type="EMBL" id="CAL1267124.1"/>
    </source>
</evidence>
<dbReference type="InterPro" id="IPR001612">
    <property type="entry name" value="Caveolin"/>
</dbReference>
<dbReference type="PANTHER" id="PTHR10844:SF28">
    <property type="entry name" value="CAVEOLIN"/>
    <property type="match status" value="1"/>
</dbReference>
<evidence type="ECO:0000256" key="5">
    <source>
        <dbReference type="ARBA" id="ARBA00023136"/>
    </source>
</evidence>
<dbReference type="AlphaFoldDB" id="A0AAV1Z6K7"/>
<protein>
    <recommendedName>
        <fullName evidence="6">Caveolin</fullName>
    </recommendedName>
</protein>
<dbReference type="EMBL" id="CAXIEN010000026">
    <property type="protein sequence ID" value="CAL1267124.1"/>
    <property type="molecule type" value="Genomic_DNA"/>
</dbReference>
<name>A0AAV1Z6K7_9ARAC</name>
<dbReference type="Proteomes" id="UP001497382">
    <property type="component" value="Unassembled WGS sequence"/>
</dbReference>
<evidence type="ECO:0000256" key="3">
    <source>
        <dbReference type="ARBA" id="ARBA00022475"/>
    </source>
</evidence>
<keyword evidence="8" id="KW-0812">Transmembrane</keyword>
<evidence type="ECO:0000313" key="10">
    <source>
        <dbReference type="Proteomes" id="UP001497382"/>
    </source>
</evidence>
<evidence type="ECO:0000256" key="7">
    <source>
        <dbReference type="SAM" id="MobiDB-lite"/>
    </source>
</evidence>
<evidence type="ECO:0000256" key="2">
    <source>
        <dbReference type="ARBA" id="ARBA00010988"/>
    </source>
</evidence>
<keyword evidence="10" id="KW-1185">Reference proteome</keyword>
<accession>A0AAV1Z6K7</accession>
<organism evidence="9 10">
    <name type="scientific">Larinioides sclopetarius</name>
    <dbReference type="NCBI Taxonomy" id="280406"/>
    <lineage>
        <taxon>Eukaryota</taxon>
        <taxon>Metazoa</taxon>
        <taxon>Ecdysozoa</taxon>
        <taxon>Arthropoda</taxon>
        <taxon>Chelicerata</taxon>
        <taxon>Arachnida</taxon>
        <taxon>Araneae</taxon>
        <taxon>Araneomorphae</taxon>
        <taxon>Entelegynae</taxon>
        <taxon>Araneoidea</taxon>
        <taxon>Araneidae</taxon>
        <taxon>Larinioides</taxon>
    </lineage>
</organism>
<dbReference type="Pfam" id="PF01146">
    <property type="entry name" value="Caveolin"/>
    <property type="match status" value="1"/>
</dbReference>
<dbReference type="GO" id="GO:0005901">
    <property type="term" value="C:caveola"/>
    <property type="evidence" value="ECO:0007669"/>
    <property type="project" value="UniProtKB-SubCell"/>
</dbReference>
<proteinExistence type="inferred from homology"/>
<feature type="compositionally biased region" description="Polar residues" evidence="7">
    <location>
        <begin position="49"/>
        <end position="58"/>
    </location>
</feature>
<sequence length="217" mass="23749">MDSGRDKTSLKGSQTNVAESAQPLLETVSGVGDAPKGTPERERIEGAESTLQKGSSSKDIAESSEGGGRRLRPLTCIDSFTRNMNLLDRDSLHINDHINVSFEEVLAEPRVNQSFDQVWRFGYVLFAGTKFWAYRVLAAVCAVPCGLLWGLTFSLLALASVWFITPVMKVVDVLLQVVIRVWGGAVRAILDPVFQSASILVNAAKKERGPPYIQEIV</sequence>
<keyword evidence="3 6" id="KW-1003">Cell membrane</keyword>
<comment type="function">
    <text evidence="6">May act as a scaffolding protein within caveolar membranes. Interacts directly with G-protein alpha subunits and can functionally regulate their activity.</text>
</comment>